<feature type="signal peptide" evidence="1">
    <location>
        <begin position="1"/>
        <end position="20"/>
    </location>
</feature>
<dbReference type="EMBL" id="UXAW01000075">
    <property type="protein sequence ID" value="VDC30189.1"/>
    <property type="molecule type" value="Genomic_DNA"/>
</dbReference>
<proteinExistence type="predicted"/>
<keyword evidence="3" id="KW-1185">Reference proteome</keyword>
<reference evidence="2 3" key="1">
    <citation type="submission" date="2018-11" db="EMBL/GenBank/DDBJ databases">
        <authorList>
            <person name="Criscuolo A."/>
        </authorList>
    </citation>
    <scope>NUCLEOTIDE SEQUENCE [LARGE SCALE GENOMIC DNA]</scope>
    <source>
        <strain evidence="2">ACIP111625</strain>
    </source>
</reference>
<name>A0A3P5XQJ9_9RHOB</name>
<feature type="chain" id="PRO_5017953040" evidence="1">
    <location>
        <begin position="21"/>
        <end position="171"/>
    </location>
</feature>
<accession>A0A3P5XQJ9</accession>
<organism evidence="2 3">
    <name type="scientific">Pseudogemmobacter humi</name>
    <dbReference type="NCBI Taxonomy" id="2483812"/>
    <lineage>
        <taxon>Bacteria</taxon>
        <taxon>Pseudomonadati</taxon>
        <taxon>Pseudomonadota</taxon>
        <taxon>Alphaproteobacteria</taxon>
        <taxon>Rhodobacterales</taxon>
        <taxon>Paracoccaceae</taxon>
        <taxon>Pseudogemmobacter</taxon>
    </lineage>
</organism>
<dbReference type="AlphaFoldDB" id="A0A3P5XQJ9"/>
<evidence type="ECO:0000313" key="2">
    <source>
        <dbReference type="EMBL" id="VDC30189.1"/>
    </source>
</evidence>
<dbReference type="RefSeq" id="WP_124087217.1">
    <property type="nucleotide sequence ID" value="NZ_UXAW01000075.1"/>
</dbReference>
<keyword evidence="1" id="KW-0732">Signal</keyword>
<protein>
    <submittedName>
        <fullName evidence="2">Uncharacterized protein</fullName>
    </submittedName>
</protein>
<evidence type="ECO:0000313" key="3">
    <source>
        <dbReference type="Proteomes" id="UP000277498"/>
    </source>
</evidence>
<gene>
    <name evidence="2" type="ORF">XINFAN_02470</name>
</gene>
<dbReference type="Proteomes" id="UP000277498">
    <property type="component" value="Unassembled WGS sequence"/>
</dbReference>
<sequence length="171" mass="18673">MSFRPVLAGALALIAAPALACQPLTRHFGICAEDTPWENGIWESAGDSDTLRLGDFAYEGFEDYLGHNPEQSIETERETLISEWQDTLVAIHALDSFDTPDLHLVRLIASRAWPDEPGFIEATMIAGAKERPGLRLMLRVTAPADTTPAELDTLSRSYAGLIRPAAPQEGN</sequence>
<evidence type="ECO:0000256" key="1">
    <source>
        <dbReference type="SAM" id="SignalP"/>
    </source>
</evidence>